<feature type="transmembrane region" description="Helical" evidence="6">
    <location>
        <begin position="21"/>
        <end position="40"/>
    </location>
</feature>
<evidence type="ECO:0000313" key="8">
    <source>
        <dbReference type="Proteomes" id="UP000013085"/>
    </source>
</evidence>
<accession>A0A0E2H985</accession>
<dbReference type="RefSeq" id="WP_002584155.1">
    <property type="nucleotide sequence ID" value="NZ_KB850978.1"/>
</dbReference>
<keyword evidence="2" id="KW-1003">Cell membrane</keyword>
<feature type="transmembrane region" description="Helical" evidence="6">
    <location>
        <begin position="233"/>
        <end position="256"/>
    </location>
</feature>
<keyword evidence="4 6" id="KW-1133">Transmembrane helix</keyword>
<reference evidence="7 8" key="1">
    <citation type="submission" date="2013-01" db="EMBL/GenBank/DDBJ databases">
        <title>The Genome Sequence of Clostridium clostridioforme 90A8.</title>
        <authorList>
            <consortium name="The Broad Institute Genome Sequencing Platform"/>
            <person name="Earl A."/>
            <person name="Ward D."/>
            <person name="Feldgarden M."/>
            <person name="Gevers D."/>
            <person name="Courvalin P."/>
            <person name="Lambert T."/>
            <person name="Walker B."/>
            <person name="Young S.K."/>
            <person name="Zeng Q."/>
            <person name="Gargeya S."/>
            <person name="Fitzgerald M."/>
            <person name="Haas B."/>
            <person name="Abouelleil A."/>
            <person name="Alvarado L."/>
            <person name="Arachchi H.M."/>
            <person name="Berlin A.M."/>
            <person name="Chapman S.B."/>
            <person name="Dewar J."/>
            <person name="Goldberg J."/>
            <person name="Griggs A."/>
            <person name="Gujja S."/>
            <person name="Hansen M."/>
            <person name="Howarth C."/>
            <person name="Imamovic A."/>
            <person name="Larimer J."/>
            <person name="McCowan C."/>
            <person name="Murphy C."/>
            <person name="Neiman D."/>
            <person name="Pearson M."/>
            <person name="Priest M."/>
            <person name="Roberts A."/>
            <person name="Saif S."/>
            <person name="Shea T."/>
            <person name="Sisk P."/>
            <person name="Sykes S."/>
            <person name="Wortman J."/>
            <person name="Nusbaum C."/>
            <person name="Birren B."/>
        </authorList>
    </citation>
    <scope>NUCLEOTIDE SEQUENCE [LARGE SCALE GENOMIC DNA]</scope>
    <source>
        <strain evidence="7 8">90A8</strain>
    </source>
</reference>
<comment type="caution">
    <text evidence="7">The sequence shown here is derived from an EMBL/GenBank/DDBJ whole genome shotgun (WGS) entry which is preliminary data.</text>
</comment>
<evidence type="ECO:0000313" key="7">
    <source>
        <dbReference type="EMBL" id="ENZ13033.1"/>
    </source>
</evidence>
<dbReference type="HOGENOM" id="CLU_028880_4_0_9"/>
<keyword evidence="3 6" id="KW-0812">Transmembrane</keyword>
<evidence type="ECO:0000256" key="5">
    <source>
        <dbReference type="ARBA" id="ARBA00023136"/>
    </source>
</evidence>
<feature type="transmembrane region" description="Helical" evidence="6">
    <location>
        <begin position="122"/>
        <end position="141"/>
    </location>
</feature>
<dbReference type="PANTHER" id="PTHR32196:SF72">
    <property type="entry name" value="RIBOSE IMPORT PERMEASE PROTEIN RBSC"/>
    <property type="match status" value="1"/>
</dbReference>
<feature type="transmembrane region" description="Helical" evidence="6">
    <location>
        <begin position="60"/>
        <end position="86"/>
    </location>
</feature>
<evidence type="ECO:0000256" key="3">
    <source>
        <dbReference type="ARBA" id="ARBA00022692"/>
    </source>
</evidence>
<evidence type="ECO:0000256" key="1">
    <source>
        <dbReference type="ARBA" id="ARBA00004651"/>
    </source>
</evidence>
<dbReference type="Pfam" id="PF02653">
    <property type="entry name" value="BPD_transp_2"/>
    <property type="match status" value="1"/>
</dbReference>
<feature type="transmembrane region" description="Helical" evidence="6">
    <location>
        <begin position="268"/>
        <end position="299"/>
    </location>
</feature>
<dbReference type="AlphaFoldDB" id="A0A0E2H985"/>
<evidence type="ECO:0000256" key="2">
    <source>
        <dbReference type="ARBA" id="ARBA00022475"/>
    </source>
</evidence>
<gene>
    <name evidence="7" type="ORF">HMPREF1090_03314</name>
</gene>
<evidence type="ECO:0000256" key="6">
    <source>
        <dbReference type="SAM" id="Phobius"/>
    </source>
</evidence>
<protein>
    <submittedName>
        <fullName evidence="7">Ribose ABC transporter permease</fullName>
    </submittedName>
</protein>
<dbReference type="CDD" id="cd06579">
    <property type="entry name" value="TM_PBP1_transp_AraH_like"/>
    <property type="match status" value="1"/>
</dbReference>
<name>A0A0E2H985_9FIRM</name>
<feature type="transmembrane region" description="Helical" evidence="6">
    <location>
        <begin position="181"/>
        <end position="201"/>
    </location>
</feature>
<dbReference type="EMBL" id="AGYR01000036">
    <property type="protein sequence ID" value="ENZ13033.1"/>
    <property type="molecule type" value="Genomic_DNA"/>
</dbReference>
<dbReference type="GeneID" id="57964436"/>
<dbReference type="PATRIC" id="fig|999408.3.peg.3586"/>
<dbReference type="Proteomes" id="UP000013085">
    <property type="component" value="Unassembled WGS sequence"/>
</dbReference>
<keyword evidence="5 6" id="KW-0472">Membrane</keyword>
<dbReference type="InterPro" id="IPR001851">
    <property type="entry name" value="ABC_transp_permease"/>
</dbReference>
<sequence length="338" mass="35389">MSNNGNQVKKEPNGLFKAIGTQKLVAVIALIVLFMFFWIFGDNFAKYSTLVSIFDSSYYIGFMAIGVTFVIITGGIDLSIGTVCICCSLISGTLYTKLGLPMPLCVILAILMGGLFGLANGLMVSVMRLPAFIATLGTMMITRGLGSIVTNTATVTFPQAFAPGGSFRGIFKLKGAGLPQAGIPTGFILLITLAILMAILLNKARPGRYILSLGSNKEATRLSGVNVVKWETLAYVISGLFAGLAGVSYAAVYSTLMPGTGNGFELDAIAGVVIGGTSLAGGVGSISGTLIGVFIMSVLKTGLPFVGVQPHYQLLITGFVLIIAVFVDVLNRRKQGKD</sequence>
<evidence type="ECO:0000256" key="4">
    <source>
        <dbReference type="ARBA" id="ARBA00022989"/>
    </source>
</evidence>
<dbReference type="GO" id="GO:0005886">
    <property type="term" value="C:plasma membrane"/>
    <property type="evidence" value="ECO:0007669"/>
    <property type="project" value="UniProtKB-SubCell"/>
</dbReference>
<dbReference type="PANTHER" id="PTHR32196">
    <property type="entry name" value="ABC TRANSPORTER PERMEASE PROTEIN YPHD-RELATED-RELATED"/>
    <property type="match status" value="1"/>
</dbReference>
<proteinExistence type="predicted"/>
<organism evidence="7 8">
    <name type="scientific">[Clostridium] clostridioforme 90A8</name>
    <dbReference type="NCBI Taxonomy" id="999408"/>
    <lineage>
        <taxon>Bacteria</taxon>
        <taxon>Bacillati</taxon>
        <taxon>Bacillota</taxon>
        <taxon>Clostridia</taxon>
        <taxon>Lachnospirales</taxon>
        <taxon>Lachnospiraceae</taxon>
        <taxon>Enterocloster</taxon>
    </lineage>
</organism>
<feature type="transmembrane region" description="Helical" evidence="6">
    <location>
        <begin position="311"/>
        <end position="330"/>
    </location>
</feature>
<comment type="subcellular location">
    <subcellularLocation>
        <location evidence="1">Cell membrane</location>
        <topology evidence="1">Multi-pass membrane protein</topology>
    </subcellularLocation>
</comment>
<dbReference type="GO" id="GO:0022857">
    <property type="term" value="F:transmembrane transporter activity"/>
    <property type="evidence" value="ECO:0007669"/>
    <property type="project" value="InterPro"/>
</dbReference>
<feature type="transmembrane region" description="Helical" evidence="6">
    <location>
        <begin position="98"/>
        <end position="116"/>
    </location>
</feature>